<comment type="caution">
    <text evidence="4">The sequence shown here is derived from an EMBL/GenBank/DDBJ whole genome shotgun (WGS) entry which is preliminary data.</text>
</comment>
<protein>
    <submittedName>
        <fullName evidence="4">N-acetylmuramoyl-L-alanine amidase</fullName>
        <ecNumber evidence="4">3.5.1.28</ecNumber>
    </submittedName>
</protein>
<dbReference type="SMART" id="SM00646">
    <property type="entry name" value="Ami_3"/>
    <property type="match status" value="1"/>
</dbReference>
<evidence type="ECO:0000259" key="3">
    <source>
        <dbReference type="SMART" id="SM00646"/>
    </source>
</evidence>
<dbReference type="GO" id="GO:0008745">
    <property type="term" value="F:N-acetylmuramoyl-L-alanine amidase activity"/>
    <property type="evidence" value="ECO:0007669"/>
    <property type="project" value="UniProtKB-EC"/>
</dbReference>
<dbReference type="PANTHER" id="PTHR30404:SF0">
    <property type="entry name" value="N-ACETYLMURAMOYL-L-ALANINE AMIDASE AMIC"/>
    <property type="match status" value="1"/>
</dbReference>
<dbReference type="EMBL" id="JAJEPR010000039">
    <property type="protein sequence ID" value="MCC2191137.1"/>
    <property type="molecule type" value="Genomic_DNA"/>
</dbReference>
<organism evidence="4 5">
    <name type="scientific">Fusicatenibacter faecihominis</name>
    <dbReference type="NCBI Taxonomy" id="2881276"/>
    <lineage>
        <taxon>Bacteria</taxon>
        <taxon>Bacillati</taxon>
        <taxon>Bacillota</taxon>
        <taxon>Clostridia</taxon>
        <taxon>Lachnospirales</taxon>
        <taxon>Lachnospiraceae</taxon>
        <taxon>Fusicatenibacter</taxon>
    </lineage>
</organism>
<dbReference type="Pfam" id="PF13354">
    <property type="entry name" value="Beta-lactamase2"/>
    <property type="match status" value="1"/>
</dbReference>
<dbReference type="GO" id="GO:0008800">
    <property type="term" value="F:beta-lactamase activity"/>
    <property type="evidence" value="ECO:0007669"/>
    <property type="project" value="InterPro"/>
</dbReference>
<dbReference type="GO" id="GO:0030288">
    <property type="term" value="C:outer membrane-bounded periplasmic space"/>
    <property type="evidence" value="ECO:0007669"/>
    <property type="project" value="TreeGrafter"/>
</dbReference>
<evidence type="ECO:0000256" key="1">
    <source>
        <dbReference type="ARBA" id="ARBA00022801"/>
    </source>
</evidence>
<evidence type="ECO:0000256" key="2">
    <source>
        <dbReference type="SAM" id="SignalP"/>
    </source>
</evidence>
<dbReference type="SUPFAM" id="SSF53187">
    <property type="entry name" value="Zn-dependent exopeptidases"/>
    <property type="match status" value="1"/>
</dbReference>
<dbReference type="SUPFAM" id="SSF56601">
    <property type="entry name" value="beta-lactamase/transpeptidase-like"/>
    <property type="match status" value="1"/>
</dbReference>
<dbReference type="EC" id="3.5.1.28" evidence="4"/>
<dbReference type="InterPro" id="IPR050695">
    <property type="entry name" value="N-acetylmuramoyl_amidase_3"/>
</dbReference>
<dbReference type="InterPro" id="IPR002508">
    <property type="entry name" value="MurNAc-LAA_cat"/>
</dbReference>
<proteinExistence type="predicted"/>
<sequence>MKKWVTAAVCFFAFFLLAGQAEAAGKRKIAIDPGHQGSWVDMSAQEAMAPGSSETKAKATTGTEGRFSGVPEYELNLRIALALKSELISRGYEVVMTREDNDTAISNQERAQLANDSGAEACIRIHANGSDDGSVSGALAMAPSEQNPYVGNLSAESVRLSQCVLDSYCERTGLSNDGVIYADDMTGINFSEIPVTILEMGYMSNESDDLYMTSEENENDMVQGIADGLDLYLSETVRSEAKLESAEKGLDFTSLQQEVNQLWLDELTEAGEHWAVEVMDLNSGSTMELQAEDSMQSASVIKIFIMGAVYERGVYAAECGKELIPMGEAYDGELKDLLTAMIAVSDNNAANELVTRLGQGDFEAGAAVVNEFCKEHDFTATHLGRRFLAENPTDDNYTSAADCAAFLSGLYNGTLLNVEASGKMLELLEGQTVKGKIPAGLPNGVETANKTGEMPSGYGLGSIENDVAIIMNGRYPYILCVLSNDIADNGSAQSVIRGISERTYLFFSDVVRS</sequence>
<feature type="signal peptide" evidence="2">
    <location>
        <begin position="1"/>
        <end position="23"/>
    </location>
</feature>
<dbReference type="InterPro" id="IPR045155">
    <property type="entry name" value="Beta-lactam_cat"/>
</dbReference>
<dbReference type="Pfam" id="PF01520">
    <property type="entry name" value="Amidase_3"/>
    <property type="match status" value="1"/>
</dbReference>
<keyword evidence="1 4" id="KW-0378">Hydrolase</keyword>
<feature type="domain" description="MurNAc-LAA" evidence="3">
    <location>
        <begin position="111"/>
        <end position="230"/>
    </location>
</feature>
<name>A0AAE3DV02_9FIRM</name>
<keyword evidence="2" id="KW-0732">Signal</keyword>
<dbReference type="GO" id="GO:0009253">
    <property type="term" value="P:peptidoglycan catabolic process"/>
    <property type="evidence" value="ECO:0007669"/>
    <property type="project" value="InterPro"/>
</dbReference>
<accession>A0AAE3DV02</accession>
<dbReference type="PANTHER" id="PTHR30404">
    <property type="entry name" value="N-ACETYLMURAMOYL-L-ALANINE AMIDASE"/>
    <property type="match status" value="1"/>
</dbReference>
<dbReference type="Proteomes" id="UP001197875">
    <property type="component" value="Unassembled WGS sequence"/>
</dbReference>
<dbReference type="GO" id="GO:0030655">
    <property type="term" value="P:beta-lactam antibiotic catabolic process"/>
    <property type="evidence" value="ECO:0007669"/>
    <property type="project" value="InterPro"/>
</dbReference>
<evidence type="ECO:0000313" key="4">
    <source>
        <dbReference type="EMBL" id="MCC2191137.1"/>
    </source>
</evidence>
<dbReference type="AlphaFoldDB" id="A0AAE3DV02"/>
<gene>
    <name evidence="4" type="ORF">LKD71_15275</name>
</gene>
<dbReference type="InterPro" id="IPR012338">
    <property type="entry name" value="Beta-lactam/transpept-like"/>
</dbReference>
<feature type="chain" id="PRO_5041995711" evidence="2">
    <location>
        <begin position="24"/>
        <end position="513"/>
    </location>
</feature>
<dbReference type="CDD" id="cd02696">
    <property type="entry name" value="MurNAc-LAA"/>
    <property type="match status" value="1"/>
</dbReference>
<dbReference type="RefSeq" id="WP_227616106.1">
    <property type="nucleotide sequence ID" value="NZ_JAJEPR010000039.1"/>
</dbReference>
<keyword evidence="5" id="KW-1185">Reference proteome</keyword>
<evidence type="ECO:0000313" key="5">
    <source>
        <dbReference type="Proteomes" id="UP001197875"/>
    </source>
</evidence>
<dbReference type="Gene3D" id="3.40.630.40">
    <property type="entry name" value="Zn-dependent exopeptidases"/>
    <property type="match status" value="1"/>
</dbReference>
<dbReference type="Gene3D" id="3.40.710.10">
    <property type="entry name" value="DD-peptidase/beta-lactamase superfamily"/>
    <property type="match status" value="1"/>
</dbReference>
<reference evidence="4 5" key="1">
    <citation type="submission" date="2021-10" db="EMBL/GenBank/DDBJ databases">
        <title>Anaerobic single-cell dispensing facilitates the cultivation of human gut bacteria.</title>
        <authorList>
            <person name="Afrizal A."/>
        </authorList>
    </citation>
    <scope>NUCLEOTIDE SEQUENCE [LARGE SCALE GENOMIC DNA]</scope>
    <source>
        <strain evidence="4 5">CLA-AA-H277</strain>
    </source>
</reference>